<dbReference type="Proteomes" id="UP000245683">
    <property type="component" value="Unassembled WGS sequence"/>
</dbReference>
<dbReference type="AlphaFoldDB" id="A0A317KJ23"/>
<dbReference type="GO" id="GO:0008236">
    <property type="term" value="F:serine-type peptidase activity"/>
    <property type="evidence" value="ECO:0007669"/>
    <property type="project" value="UniProtKB-KW"/>
</dbReference>
<dbReference type="OrthoDB" id="1855925at2"/>
<keyword evidence="2 7" id="KW-0645">Protease</keyword>
<sequence length="356" mass="38082">MENTVHIEAATERYRRTTAQRTEIERRQATGVTRVVATGEQVEARVRRLARAGAVTPEAILRALPEGEPVARAALLERIIADTNDLQAVNFLSRGARAARTVGRIAADVRGRRIPIGTGFLVAPALLLTNNHVLPDEPAADAAVLELNCEDGIDHEAGKVAGYQLDPGAFFLTDEELDYSLVAVAPGAGRPPGDEFGWNRLVHQQGKAVIGEWLNIVGHPQGRLKEVALRNNGLVNELDHFLHYATDTEPGNSGSPVFNDQWEVVALHHSGIPATDAEGNWLKADGSRWRPSDGDDAVHWIANEGVRVSALLGHLFGRPLTPVQRAVLDSLGPQAVPAGVQPAAPAVADSAVTGLV</sequence>
<comment type="similarity">
    <text evidence="1 7">Belongs to the peptidase S1B family.</text>
</comment>
<evidence type="ECO:0000256" key="2">
    <source>
        <dbReference type="ARBA" id="ARBA00022670"/>
    </source>
</evidence>
<dbReference type="SUPFAM" id="SSF50494">
    <property type="entry name" value="Trypsin-like serine proteases"/>
    <property type="match status" value="1"/>
</dbReference>
<evidence type="ECO:0000256" key="1">
    <source>
        <dbReference type="ARBA" id="ARBA00008764"/>
    </source>
</evidence>
<dbReference type="InterPro" id="IPR043504">
    <property type="entry name" value="Peptidase_S1_PA_chymotrypsin"/>
</dbReference>
<dbReference type="PRINTS" id="PR00839">
    <property type="entry name" value="V8PROTEASE"/>
</dbReference>
<evidence type="ECO:0000313" key="9">
    <source>
        <dbReference type="Proteomes" id="UP000245683"/>
    </source>
</evidence>
<dbReference type="InterPro" id="IPR000126">
    <property type="entry name" value="V8_ser_AS"/>
</dbReference>
<dbReference type="InterPro" id="IPR009003">
    <property type="entry name" value="Peptidase_S1_PA"/>
</dbReference>
<evidence type="ECO:0000256" key="4">
    <source>
        <dbReference type="ARBA" id="ARBA00022801"/>
    </source>
</evidence>
<dbReference type="EMBL" id="QGSV01000038">
    <property type="protein sequence ID" value="PWU53558.1"/>
    <property type="molecule type" value="Genomic_DNA"/>
</dbReference>
<dbReference type="Gene3D" id="2.40.10.10">
    <property type="entry name" value="Trypsin-like serine proteases"/>
    <property type="match status" value="2"/>
</dbReference>
<protein>
    <recommendedName>
        <fullName evidence="7">Serine protease</fullName>
        <ecNumber evidence="7">3.4.21.-</ecNumber>
    </recommendedName>
</protein>
<gene>
    <name evidence="8" type="ORF">DLJ46_00975</name>
</gene>
<dbReference type="PROSITE" id="PS00673">
    <property type="entry name" value="V8_SER"/>
    <property type="match status" value="1"/>
</dbReference>
<feature type="non-terminal residue" evidence="8">
    <location>
        <position position="356"/>
    </location>
</feature>
<dbReference type="PANTHER" id="PTHR36234">
    <property type="entry name" value="LYSYL ENDOPEPTIDASE"/>
    <property type="match status" value="1"/>
</dbReference>
<dbReference type="Pfam" id="PF13365">
    <property type="entry name" value="Trypsin_2"/>
    <property type="match status" value="1"/>
</dbReference>
<keyword evidence="5 7" id="KW-0720">Serine protease</keyword>
<keyword evidence="3" id="KW-0732">Signal</keyword>
<evidence type="ECO:0000256" key="7">
    <source>
        <dbReference type="RuleBase" id="RU004296"/>
    </source>
</evidence>
<dbReference type="EC" id="3.4.21.-" evidence="7"/>
<evidence type="ECO:0000256" key="6">
    <source>
        <dbReference type="PIRSR" id="PIRSR608256-1"/>
    </source>
</evidence>
<feature type="active site" description="Charge relay system" evidence="6">
    <location>
        <position position="178"/>
    </location>
</feature>
<dbReference type="InterPro" id="IPR008256">
    <property type="entry name" value="Peptidase_S1B"/>
</dbReference>
<accession>A0A317KJ23</accession>
<proteinExistence type="inferred from homology"/>
<evidence type="ECO:0000256" key="5">
    <source>
        <dbReference type="ARBA" id="ARBA00022825"/>
    </source>
</evidence>
<keyword evidence="4 7" id="KW-0378">Hydrolase</keyword>
<feature type="active site" description="Charge relay system" evidence="6">
    <location>
        <position position="253"/>
    </location>
</feature>
<reference evidence="9" key="1">
    <citation type="submission" date="2018-05" db="EMBL/GenBank/DDBJ databases">
        <title>Micromonospora globispora sp. nov. and Micromonospora rugosa sp. nov., isolated from marine sediment.</title>
        <authorList>
            <person name="Carro L."/>
            <person name="Aysel V."/>
            <person name="Cetin D."/>
            <person name="Igual J.M."/>
            <person name="Klenk H.-P."/>
            <person name="Trujillo M.E."/>
            <person name="Sahin N."/>
        </authorList>
    </citation>
    <scope>NUCLEOTIDE SEQUENCE [LARGE SCALE GENOMIC DNA]</scope>
    <source>
        <strain evidence="9">S2904</strain>
    </source>
</reference>
<comment type="caution">
    <text evidence="8">The sequence shown here is derived from an EMBL/GenBank/DDBJ whole genome shotgun (WGS) entry which is preliminary data.</text>
</comment>
<dbReference type="PANTHER" id="PTHR36234:SF5">
    <property type="entry name" value="LYSYL ENDOPEPTIDASE"/>
    <property type="match status" value="1"/>
</dbReference>
<dbReference type="GO" id="GO:0006508">
    <property type="term" value="P:proteolysis"/>
    <property type="evidence" value="ECO:0007669"/>
    <property type="project" value="UniProtKB-KW"/>
</dbReference>
<feature type="active site" description="Charge relay system" evidence="6">
    <location>
        <position position="132"/>
    </location>
</feature>
<organism evidence="8 9">
    <name type="scientific">Micromonospora globispora</name>
    <dbReference type="NCBI Taxonomy" id="1450148"/>
    <lineage>
        <taxon>Bacteria</taxon>
        <taxon>Bacillati</taxon>
        <taxon>Actinomycetota</taxon>
        <taxon>Actinomycetes</taxon>
        <taxon>Micromonosporales</taxon>
        <taxon>Micromonosporaceae</taxon>
        <taxon>Micromonospora</taxon>
    </lineage>
</organism>
<evidence type="ECO:0000313" key="8">
    <source>
        <dbReference type="EMBL" id="PWU53558.1"/>
    </source>
</evidence>
<keyword evidence="9" id="KW-1185">Reference proteome</keyword>
<evidence type="ECO:0000256" key="3">
    <source>
        <dbReference type="ARBA" id="ARBA00022729"/>
    </source>
</evidence>
<dbReference type="RefSeq" id="WP_133255679.1">
    <property type="nucleotide sequence ID" value="NZ_QGSV01000038.1"/>
</dbReference>
<name>A0A317KJ23_9ACTN</name>